<proteinExistence type="predicted"/>
<keyword evidence="2" id="KW-1185">Reference proteome</keyword>
<name>A0AAW3TW05_9SPHN</name>
<reference evidence="1 2" key="1">
    <citation type="submission" date="2020-08" db="EMBL/GenBank/DDBJ databases">
        <title>Genomic Encyclopedia of Type Strains, Phase IV (KMG-IV): sequencing the most valuable type-strain genomes for metagenomic binning, comparative biology and taxonomic classification.</title>
        <authorList>
            <person name="Goeker M."/>
        </authorList>
    </citation>
    <scope>NUCLEOTIDE SEQUENCE [LARGE SCALE GENOMIC DNA]</scope>
    <source>
        <strain evidence="1 2">DSM 15581</strain>
    </source>
</reference>
<accession>A0AAW3TW05</accession>
<comment type="caution">
    <text evidence="1">The sequence shown here is derived from an EMBL/GenBank/DDBJ whole genome shotgun (WGS) entry which is preliminary data.</text>
</comment>
<evidence type="ECO:0000313" key="2">
    <source>
        <dbReference type="Proteomes" id="UP000528945"/>
    </source>
</evidence>
<organism evidence="1 2">
    <name type="scientific">Sphingomonas aquatilis</name>
    <dbReference type="NCBI Taxonomy" id="93063"/>
    <lineage>
        <taxon>Bacteria</taxon>
        <taxon>Pseudomonadati</taxon>
        <taxon>Pseudomonadota</taxon>
        <taxon>Alphaproteobacteria</taxon>
        <taxon>Sphingomonadales</taxon>
        <taxon>Sphingomonadaceae</taxon>
        <taxon>Sphingomonas</taxon>
    </lineage>
</organism>
<gene>
    <name evidence="1" type="ORF">GGR47_003686</name>
</gene>
<dbReference type="RefSeq" id="WP_147036000.1">
    <property type="nucleotide sequence ID" value="NZ_JACIDB010000016.1"/>
</dbReference>
<dbReference type="EMBL" id="JACIDB010000016">
    <property type="protein sequence ID" value="MBB3877418.1"/>
    <property type="molecule type" value="Genomic_DNA"/>
</dbReference>
<evidence type="ECO:0000313" key="1">
    <source>
        <dbReference type="EMBL" id="MBB3877418.1"/>
    </source>
</evidence>
<sequence>MTGERDPNIVTSGLSGTVTEQGITVEVHIIRLEDKPGWTLEVVNHSGTSTVWDDPFVTDDAAWAAFRRTVEEDGMRAFLDQAVVIPFRR</sequence>
<dbReference type="AlphaFoldDB" id="A0AAW3TW05"/>
<protein>
    <submittedName>
        <fullName evidence="1">Uncharacterized protein</fullName>
    </submittedName>
</protein>
<dbReference type="Proteomes" id="UP000528945">
    <property type="component" value="Unassembled WGS sequence"/>
</dbReference>